<keyword evidence="3" id="KW-1185">Reference proteome</keyword>
<evidence type="ECO:0000313" key="3">
    <source>
        <dbReference type="Proteomes" id="UP000299102"/>
    </source>
</evidence>
<protein>
    <submittedName>
        <fullName evidence="2">Uncharacterized protein</fullName>
    </submittedName>
</protein>
<comment type="caution">
    <text evidence="2">The sequence shown here is derived from an EMBL/GenBank/DDBJ whole genome shotgun (WGS) entry which is preliminary data.</text>
</comment>
<reference evidence="2 3" key="1">
    <citation type="journal article" date="2019" name="Commun. Biol.">
        <title>The bagworm genome reveals a unique fibroin gene that provides high tensile strength.</title>
        <authorList>
            <person name="Kono N."/>
            <person name="Nakamura H."/>
            <person name="Ohtoshi R."/>
            <person name="Tomita M."/>
            <person name="Numata K."/>
            <person name="Arakawa K."/>
        </authorList>
    </citation>
    <scope>NUCLEOTIDE SEQUENCE [LARGE SCALE GENOMIC DNA]</scope>
</reference>
<evidence type="ECO:0000313" key="2">
    <source>
        <dbReference type="EMBL" id="GBP76784.1"/>
    </source>
</evidence>
<organism evidence="2 3">
    <name type="scientific">Eumeta variegata</name>
    <name type="common">Bagworm moth</name>
    <name type="synonym">Eumeta japonica</name>
    <dbReference type="NCBI Taxonomy" id="151549"/>
    <lineage>
        <taxon>Eukaryota</taxon>
        <taxon>Metazoa</taxon>
        <taxon>Ecdysozoa</taxon>
        <taxon>Arthropoda</taxon>
        <taxon>Hexapoda</taxon>
        <taxon>Insecta</taxon>
        <taxon>Pterygota</taxon>
        <taxon>Neoptera</taxon>
        <taxon>Endopterygota</taxon>
        <taxon>Lepidoptera</taxon>
        <taxon>Glossata</taxon>
        <taxon>Ditrysia</taxon>
        <taxon>Tineoidea</taxon>
        <taxon>Psychidae</taxon>
        <taxon>Oiketicinae</taxon>
        <taxon>Eumeta</taxon>
    </lineage>
</organism>
<sequence length="100" mass="10844">MDPSRLVRRHAYTTNVFPSVSESSGGPFFPLTDALYYSRAWQRTSDSSEAACATSGDDHLPRTLAAQGLLGRRRIGGGGQTAHPSLVHTHTLSNHIDSHQ</sequence>
<accession>A0A4C1YPG6</accession>
<feature type="region of interest" description="Disordered" evidence="1">
    <location>
        <begin position="73"/>
        <end position="100"/>
    </location>
</feature>
<evidence type="ECO:0000256" key="1">
    <source>
        <dbReference type="SAM" id="MobiDB-lite"/>
    </source>
</evidence>
<gene>
    <name evidence="2" type="ORF">EVAR_36632_1</name>
</gene>
<proteinExistence type="predicted"/>
<dbReference type="EMBL" id="BGZK01001304">
    <property type="protein sequence ID" value="GBP76784.1"/>
    <property type="molecule type" value="Genomic_DNA"/>
</dbReference>
<dbReference type="Proteomes" id="UP000299102">
    <property type="component" value="Unassembled WGS sequence"/>
</dbReference>
<name>A0A4C1YPG6_EUMVA</name>
<feature type="compositionally biased region" description="Polar residues" evidence="1">
    <location>
        <begin position="88"/>
        <end position="100"/>
    </location>
</feature>
<dbReference type="AlphaFoldDB" id="A0A4C1YPG6"/>